<dbReference type="OrthoDB" id="1938621at2759"/>
<dbReference type="AlphaFoldDB" id="A0A8X7TJL9"/>
<evidence type="ECO:0000313" key="3">
    <source>
        <dbReference type="Proteomes" id="UP000886595"/>
    </source>
</evidence>
<dbReference type="Proteomes" id="UP000886595">
    <property type="component" value="Unassembled WGS sequence"/>
</dbReference>
<feature type="compositionally biased region" description="Polar residues" evidence="1">
    <location>
        <begin position="36"/>
        <end position="45"/>
    </location>
</feature>
<sequence length="79" mass="8445">MACFRSIGSLASLTHSPRDVSRSSGIVLTSCSVHPSTRSSFTGSPISLPRVHPPSQTPTKPRNLVPITMMVKPTLQSKT</sequence>
<name>A0A8X7TJL9_BRACI</name>
<proteinExistence type="predicted"/>
<keyword evidence="3" id="KW-1185">Reference proteome</keyword>
<dbReference type="EMBL" id="JAAMPC010000107">
    <property type="protein sequence ID" value="KAG2244124.1"/>
    <property type="molecule type" value="Genomic_DNA"/>
</dbReference>
<protein>
    <submittedName>
        <fullName evidence="2">Uncharacterized protein</fullName>
    </submittedName>
</protein>
<evidence type="ECO:0000313" key="2">
    <source>
        <dbReference type="EMBL" id="KAG2244124.1"/>
    </source>
</evidence>
<comment type="caution">
    <text evidence="2">The sequence shown here is derived from an EMBL/GenBank/DDBJ whole genome shotgun (WGS) entry which is preliminary data.</text>
</comment>
<feature type="region of interest" description="Disordered" evidence="1">
    <location>
        <begin position="36"/>
        <end position="62"/>
    </location>
</feature>
<evidence type="ECO:0000256" key="1">
    <source>
        <dbReference type="SAM" id="MobiDB-lite"/>
    </source>
</evidence>
<reference evidence="2 3" key="1">
    <citation type="submission" date="2020-02" db="EMBL/GenBank/DDBJ databases">
        <authorList>
            <person name="Ma Q."/>
            <person name="Huang Y."/>
            <person name="Song X."/>
            <person name="Pei D."/>
        </authorList>
    </citation>
    <scope>NUCLEOTIDE SEQUENCE [LARGE SCALE GENOMIC DNA]</scope>
    <source>
        <strain evidence="2">Sxm20200214</strain>
        <tissue evidence="2">Leaf</tissue>
    </source>
</reference>
<gene>
    <name evidence="2" type="ORF">Bca52824_094043</name>
</gene>
<accession>A0A8X7TJL9</accession>
<organism evidence="2 3">
    <name type="scientific">Brassica carinata</name>
    <name type="common">Ethiopian mustard</name>
    <name type="synonym">Abyssinian cabbage</name>
    <dbReference type="NCBI Taxonomy" id="52824"/>
    <lineage>
        <taxon>Eukaryota</taxon>
        <taxon>Viridiplantae</taxon>
        <taxon>Streptophyta</taxon>
        <taxon>Embryophyta</taxon>
        <taxon>Tracheophyta</taxon>
        <taxon>Spermatophyta</taxon>
        <taxon>Magnoliopsida</taxon>
        <taxon>eudicotyledons</taxon>
        <taxon>Gunneridae</taxon>
        <taxon>Pentapetalae</taxon>
        <taxon>rosids</taxon>
        <taxon>malvids</taxon>
        <taxon>Brassicales</taxon>
        <taxon>Brassicaceae</taxon>
        <taxon>Brassiceae</taxon>
        <taxon>Brassica</taxon>
    </lineage>
</organism>